<reference evidence="2" key="1">
    <citation type="submission" date="2022-11" db="UniProtKB">
        <authorList>
            <consortium name="WormBaseParasite"/>
        </authorList>
    </citation>
    <scope>IDENTIFICATION</scope>
</reference>
<name>A0A915JWV4_ROMCU</name>
<dbReference type="Proteomes" id="UP000887565">
    <property type="component" value="Unplaced"/>
</dbReference>
<accession>A0A915JWV4</accession>
<keyword evidence="1" id="KW-1185">Reference proteome</keyword>
<dbReference type="WBParaSite" id="nRc.2.0.1.t30905-RA">
    <property type="protein sequence ID" value="nRc.2.0.1.t30905-RA"/>
    <property type="gene ID" value="nRc.2.0.1.g30905"/>
</dbReference>
<organism evidence="1 2">
    <name type="scientific">Romanomermis culicivorax</name>
    <name type="common">Nematode worm</name>
    <dbReference type="NCBI Taxonomy" id="13658"/>
    <lineage>
        <taxon>Eukaryota</taxon>
        <taxon>Metazoa</taxon>
        <taxon>Ecdysozoa</taxon>
        <taxon>Nematoda</taxon>
        <taxon>Enoplea</taxon>
        <taxon>Dorylaimia</taxon>
        <taxon>Mermithida</taxon>
        <taxon>Mermithoidea</taxon>
        <taxon>Mermithidae</taxon>
        <taxon>Romanomermis</taxon>
    </lineage>
</organism>
<protein>
    <submittedName>
        <fullName evidence="2">Uncharacterized protein</fullName>
    </submittedName>
</protein>
<evidence type="ECO:0000313" key="2">
    <source>
        <dbReference type="WBParaSite" id="nRc.2.0.1.t30905-RA"/>
    </source>
</evidence>
<dbReference type="AlphaFoldDB" id="A0A915JWV4"/>
<proteinExistence type="predicted"/>
<evidence type="ECO:0000313" key="1">
    <source>
        <dbReference type="Proteomes" id="UP000887565"/>
    </source>
</evidence>
<sequence>KFLTEVVLEKWRRLQGETCNGQSAARPAIYYTDFIIVYCGVYLPRCNVPRRDSHYQTCSEGNATVLILAIFFRSKV</sequence>